<dbReference type="PANTHER" id="PTHR46869">
    <property type="entry name" value="C2H2-LIKE ZINC FINGER PROTEIN"/>
    <property type="match status" value="1"/>
</dbReference>
<organism evidence="5 6">
    <name type="scientific">Helianthus annuus</name>
    <name type="common">Common sunflower</name>
    <dbReference type="NCBI Taxonomy" id="4232"/>
    <lineage>
        <taxon>Eukaryota</taxon>
        <taxon>Viridiplantae</taxon>
        <taxon>Streptophyta</taxon>
        <taxon>Embryophyta</taxon>
        <taxon>Tracheophyta</taxon>
        <taxon>Spermatophyta</taxon>
        <taxon>Magnoliopsida</taxon>
        <taxon>eudicotyledons</taxon>
        <taxon>Gunneridae</taxon>
        <taxon>Pentapetalae</taxon>
        <taxon>asterids</taxon>
        <taxon>campanulids</taxon>
        <taxon>Asterales</taxon>
        <taxon>Asteraceae</taxon>
        <taxon>Asteroideae</taxon>
        <taxon>Heliantheae alliance</taxon>
        <taxon>Heliantheae</taxon>
        <taxon>Helianthus</taxon>
    </lineage>
</organism>
<evidence type="ECO:0000313" key="4">
    <source>
        <dbReference type="EMBL" id="KAF5818181.1"/>
    </source>
</evidence>
<dbReference type="SMART" id="SM00355">
    <property type="entry name" value="ZnF_C2H2"/>
    <property type="match status" value="4"/>
</dbReference>
<sequence>MLNSNNKSDQQRMKHMCKLCNKSFPCGRSLGGHMRSHVINSTDFHNQNMKHSSAHNNDGNLMINGSSDSNDLGYGLRKDPKKTLKAVINHASDSNDFDKLCKECGKCFQSWKALFGHMKCHSDKVSTAKTMVCDQDSWIGQTEKENSGPEIGQVRKSRSRNGATKKSIVTTTPTTTITIANATSSSVSMNANHTSTSVVSDIYDEQEVDIAMCLIMLSRDEGKWDKKMKKLKTTSDNAGQIDDQNKQKFACATCNKSFRSYQALGGHKASHKKLKGCFDSGSVDQDAIKSEPVLDHDHITNGCCENTSNDHESALSFNIGGSLKNTKVVGAYECSICLKVFSSGQALGGHKRSHLVAEAKLNQQNINLIEKFDKPVYEIRGFLDLNMPPDDHVEEEEEEKETMMNNTSSIGTGYNPWCYNHESTQFGLLSTS</sequence>
<reference evidence="4 6" key="1">
    <citation type="journal article" date="2017" name="Nature">
        <title>The sunflower genome provides insights into oil metabolism, flowering and Asterid evolution.</title>
        <authorList>
            <person name="Badouin H."/>
            <person name="Gouzy J."/>
            <person name="Grassa C.J."/>
            <person name="Murat F."/>
            <person name="Staton S.E."/>
            <person name="Cottret L."/>
            <person name="Lelandais-Briere C."/>
            <person name="Owens G.L."/>
            <person name="Carrere S."/>
            <person name="Mayjonade B."/>
            <person name="Legrand L."/>
            <person name="Gill N."/>
            <person name="Kane N.C."/>
            <person name="Bowers J.E."/>
            <person name="Hubner S."/>
            <person name="Bellec A."/>
            <person name="Berard A."/>
            <person name="Berges H."/>
            <person name="Blanchet N."/>
            <person name="Boniface M.C."/>
            <person name="Brunel D."/>
            <person name="Catrice O."/>
            <person name="Chaidir N."/>
            <person name="Claudel C."/>
            <person name="Donnadieu C."/>
            <person name="Faraut T."/>
            <person name="Fievet G."/>
            <person name="Helmstetter N."/>
            <person name="King M."/>
            <person name="Knapp S.J."/>
            <person name="Lai Z."/>
            <person name="Le Paslier M.C."/>
            <person name="Lippi Y."/>
            <person name="Lorenzon L."/>
            <person name="Mandel J.R."/>
            <person name="Marage G."/>
            <person name="Marchand G."/>
            <person name="Marquand E."/>
            <person name="Bret-Mestries E."/>
            <person name="Morien E."/>
            <person name="Nambeesan S."/>
            <person name="Nguyen T."/>
            <person name="Pegot-Espagnet P."/>
            <person name="Pouilly N."/>
            <person name="Raftis F."/>
            <person name="Sallet E."/>
            <person name="Schiex T."/>
            <person name="Thomas J."/>
            <person name="Vandecasteele C."/>
            <person name="Vares D."/>
            <person name="Vear F."/>
            <person name="Vautrin S."/>
            <person name="Crespi M."/>
            <person name="Mangin B."/>
            <person name="Burke J.M."/>
            <person name="Salse J."/>
            <person name="Munos S."/>
            <person name="Vincourt P."/>
            <person name="Rieseberg L.H."/>
            <person name="Langlade N.B."/>
        </authorList>
    </citation>
    <scope>NUCLEOTIDE SEQUENCE [LARGE SCALE GENOMIC DNA]</scope>
    <source>
        <strain evidence="6">cv. SF193</strain>
        <tissue evidence="4">Leaves</tissue>
    </source>
</reference>
<feature type="region of interest" description="Disordered" evidence="2">
    <location>
        <begin position="143"/>
        <end position="165"/>
    </location>
</feature>
<dbReference type="GO" id="GO:0008270">
    <property type="term" value="F:zinc ion binding"/>
    <property type="evidence" value="ECO:0007669"/>
    <property type="project" value="UniProtKB-KW"/>
</dbReference>
<gene>
    <name evidence="5" type="ORF">HannXRQ_Chr02g0042561</name>
    <name evidence="4" type="ORF">HanXRQr2_Chr02g0061951</name>
</gene>
<dbReference type="EMBL" id="MNCJ02000317">
    <property type="protein sequence ID" value="KAF5818181.1"/>
    <property type="molecule type" value="Genomic_DNA"/>
</dbReference>
<dbReference type="Gramene" id="mRNA:HanXRQr2_Chr02g0061951">
    <property type="protein sequence ID" value="CDS:HanXRQr2_Chr02g0061951.1"/>
    <property type="gene ID" value="HanXRQr2_Chr02g0061951"/>
</dbReference>
<keyword evidence="1" id="KW-0863">Zinc-finger</keyword>
<dbReference type="SUPFAM" id="SSF57667">
    <property type="entry name" value="beta-beta-alpha zinc fingers"/>
    <property type="match status" value="2"/>
</dbReference>
<dbReference type="OrthoDB" id="9451254at2759"/>
<dbReference type="PROSITE" id="PS00028">
    <property type="entry name" value="ZINC_FINGER_C2H2_1"/>
    <property type="match status" value="4"/>
</dbReference>
<evidence type="ECO:0000259" key="3">
    <source>
        <dbReference type="PROSITE" id="PS50157"/>
    </source>
</evidence>
<evidence type="ECO:0000313" key="6">
    <source>
        <dbReference type="Proteomes" id="UP000215914"/>
    </source>
</evidence>
<evidence type="ECO:0000256" key="2">
    <source>
        <dbReference type="SAM" id="MobiDB-lite"/>
    </source>
</evidence>
<dbReference type="Proteomes" id="UP000215914">
    <property type="component" value="Chromosome 2"/>
</dbReference>
<evidence type="ECO:0000313" key="5">
    <source>
        <dbReference type="EMBL" id="OTG34149.1"/>
    </source>
</evidence>
<reference evidence="5" key="2">
    <citation type="submission" date="2017-02" db="EMBL/GenBank/DDBJ databases">
        <title>Sunflower complete genome.</title>
        <authorList>
            <person name="Langlade N."/>
            <person name="Munos S."/>
        </authorList>
    </citation>
    <scope>NUCLEOTIDE SEQUENCE [LARGE SCALE GENOMIC DNA]</scope>
    <source>
        <tissue evidence="5">Leaves</tissue>
    </source>
</reference>
<dbReference type="InterPro" id="IPR013087">
    <property type="entry name" value="Znf_C2H2_type"/>
</dbReference>
<feature type="domain" description="C2H2-type" evidence="3">
    <location>
        <begin position="249"/>
        <end position="276"/>
    </location>
</feature>
<keyword evidence="6" id="KW-1185">Reference proteome</keyword>
<feature type="domain" description="C2H2-type" evidence="3">
    <location>
        <begin position="332"/>
        <end position="359"/>
    </location>
</feature>
<dbReference type="Gene3D" id="3.30.160.60">
    <property type="entry name" value="Classic Zinc Finger"/>
    <property type="match status" value="1"/>
</dbReference>
<keyword evidence="1" id="KW-0479">Metal-binding</keyword>
<dbReference type="OMA" id="TNGCCEN"/>
<name>A0A251VFV4_HELAN</name>
<dbReference type="Pfam" id="PF13912">
    <property type="entry name" value="zf-C2H2_6"/>
    <property type="match status" value="4"/>
</dbReference>
<evidence type="ECO:0000256" key="1">
    <source>
        <dbReference type="PROSITE-ProRule" id="PRU00042"/>
    </source>
</evidence>
<dbReference type="AlphaFoldDB" id="A0A251VFV4"/>
<keyword evidence="1" id="KW-0862">Zinc</keyword>
<proteinExistence type="predicted"/>
<feature type="domain" description="C2H2-type" evidence="3">
    <location>
        <begin position="15"/>
        <end position="37"/>
    </location>
</feature>
<reference evidence="4" key="3">
    <citation type="submission" date="2020-06" db="EMBL/GenBank/DDBJ databases">
        <title>Helianthus annuus Genome sequencing and assembly Release 2.</title>
        <authorList>
            <person name="Gouzy J."/>
            <person name="Langlade N."/>
            <person name="Munos S."/>
        </authorList>
    </citation>
    <scope>NUCLEOTIDE SEQUENCE</scope>
    <source>
        <tissue evidence="4">Leaves</tissue>
    </source>
</reference>
<dbReference type="EMBL" id="CM007891">
    <property type="protein sequence ID" value="OTG34149.1"/>
    <property type="molecule type" value="Genomic_DNA"/>
</dbReference>
<dbReference type="STRING" id="4232.A0A251VFV4"/>
<accession>A0A251VFV4</accession>
<dbReference type="PROSITE" id="PS50157">
    <property type="entry name" value="ZINC_FINGER_C2H2_2"/>
    <property type="match status" value="4"/>
</dbReference>
<dbReference type="PANTHER" id="PTHR46869:SF6">
    <property type="entry name" value="C2H2-TYPE DOMAIN-CONTAINING PROTEIN"/>
    <property type="match status" value="1"/>
</dbReference>
<protein>
    <submittedName>
        <fullName evidence="5">Putative zinc finger, C2H2-like protein</fullName>
    </submittedName>
    <submittedName>
        <fullName evidence="4">Transcription factor C2H2 family</fullName>
    </submittedName>
</protein>
<feature type="domain" description="C2H2-type" evidence="3">
    <location>
        <begin position="99"/>
        <end position="126"/>
    </location>
</feature>
<dbReference type="InterPro" id="IPR036236">
    <property type="entry name" value="Znf_C2H2_sf"/>
</dbReference>
<dbReference type="InParanoid" id="A0A251VFV4"/>